<evidence type="ECO:0000313" key="2">
    <source>
        <dbReference type="EMBL" id="UYV29688.1"/>
    </source>
</evidence>
<feature type="signal peptide" evidence="1">
    <location>
        <begin position="1"/>
        <end position="23"/>
    </location>
</feature>
<evidence type="ECO:0008006" key="4">
    <source>
        <dbReference type="Google" id="ProtNLM"/>
    </source>
</evidence>
<dbReference type="RefSeq" id="WP_258667756.1">
    <property type="nucleotide sequence ID" value="NZ_CP062152.1"/>
</dbReference>
<dbReference type="Gene3D" id="2.60.40.10">
    <property type="entry name" value="Immunoglobulins"/>
    <property type="match status" value="1"/>
</dbReference>
<keyword evidence="2" id="KW-0614">Plasmid</keyword>
<reference evidence="2" key="1">
    <citation type="submission" date="2022-05" db="EMBL/GenBank/DDBJ databases">
        <title>Megaplasmid of Vibrio parahaemolyticus.</title>
        <authorList>
            <person name="Strauch E."/>
            <person name="Borowiak M."/>
        </authorList>
    </citation>
    <scope>NUCLEOTIDE SEQUENCE</scope>
    <source>
        <strain evidence="2">16-VB00198</strain>
        <plasmid evidence="2">pVP-16-VB00198-1</plasmid>
    </source>
</reference>
<feature type="chain" id="PRO_5041446709" description="DUF4165 domain-containing protein" evidence="1">
    <location>
        <begin position="24"/>
        <end position="235"/>
    </location>
</feature>
<sequence length="235" mass="26914">MKFKTLTAATALALLSTATTVNAIEPTEHQQNRYELLLTNDNGMFDDDMITNDSKPKFKFYGYRGKYYSYKVTNLDTGATYENRVKTNSLLGTATLKPERLWNNEAFLPDGNYKIDINVPVGEGLKETYGKFTRKFTVDTDLKMESFDYVDEKDLVKVSGYTEPNAVIHMQMKPREITTSIRSSFARESKVTVADSNGYYEVMMPKFLGKDYKPYTVQAKFIDVAGNTYIRQIYQ</sequence>
<dbReference type="InterPro" id="IPR013783">
    <property type="entry name" value="Ig-like_fold"/>
</dbReference>
<organism evidence="2 3">
    <name type="scientific">Vibrio parahaemolyticus</name>
    <dbReference type="NCBI Taxonomy" id="670"/>
    <lineage>
        <taxon>Bacteria</taxon>
        <taxon>Pseudomonadati</taxon>
        <taxon>Pseudomonadota</taxon>
        <taxon>Gammaproteobacteria</taxon>
        <taxon>Vibrionales</taxon>
        <taxon>Vibrionaceae</taxon>
        <taxon>Vibrio</taxon>
    </lineage>
</organism>
<geneLocation type="plasmid" evidence="2 3">
    <name>pVP-16-VB00198-1</name>
</geneLocation>
<evidence type="ECO:0000256" key="1">
    <source>
        <dbReference type="SAM" id="SignalP"/>
    </source>
</evidence>
<keyword evidence="1" id="KW-0732">Signal</keyword>
<gene>
    <name evidence="2" type="ORF">M5598_27300</name>
</gene>
<dbReference type="Proteomes" id="UP001163036">
    <property type="component" value="Plasmid pVP-16-VB00198-1"/>
</dbReference>
<proteinExistence type="predicted"/>
<accession>A0AA46UQG4</accession>
<name>A0AA46UQG4_VIBPH</name>
<dbReference type="EMBL" id="CP097357">
    <property type="protein sequence ID" value="UYV29688.1"/>
    <property type="molecule type" value="Genomic_DNA"/>
</dbReference>
<evidence type="ECO:0000313" key="3">
    <source>
        <dbReference type="Proteomes" id="UP001163036"/>
    </source>
</evidence>
<dbReference type="AlphaFoldDB" id="A0AA46UQG4"/>
<protein>
    <recommendedName>
        <fullName evidence="4">DUF4165 domain-containing protein</fullName>
    </recommendedName>
</protein>